<dbReference type="SUPFAM" id="SSF117856">
    <property type="entry name" value="AF0104/ALDC/Ptd012-like"/>
    <property type="match status" value="1"/>
</dbReference>
<evidence type="ECO:0000259" key="1">
    <source>
        <dbReference type="PROSITE" id="PS51742"/>
    </source>
</evidence>
<feature type="domain" description="PPC" evidence="1">
    <location>
        <begin position="1"/>
        <end position="125"/>
    </location>
</feature>
<evidence type="ECO:0000313" key="2">
    <source>
        <dbReference type="EMBL" id="AUB56749.1"/>
    </source>
</evidence>
<dbReference type="OrthoDB" id="371648at2157"/>
<evidence type="ECO:0000313" key="3">
    <source>
        <dbReference type="EMBL" id="AUB61494.1"/>
    </source>
</evidence>
<dbReference type="GO" id="GO:0003677">
    <property type="term" value="F:DNA binding"/>
    <property type="evidence" value="ECO:0007669"/>
    <property type="project" value="UniProtKB-KW"/>
</dbReference>
<protein>
    <submittedName>
        <fullName evidence="2">DNA-binding protein</fullName>
    </submittedName>
</protein>
<evidence type="ECO:0000313" key="6">
    <source>
        <dbReference type="Proteomes" id="UP000232806"/>
    </source>
</evidence>
<dbReference type="Proteomes" id="UP000591058">
    <property type="component" value="Unassembled WGS sequence"/>
</dbReference>
<keyword evidence="5" id="KW-1185">Reference proteome</keyword>
<reference evidence="5 6" key="1">
    <citation type="submission" date="2016-10" db="EMBL/GenBank/DDBJ databases">
        <title>Comparative genomics between deep and shallow subseafloor isolates.</title>
        <authorList>
            <person name="Ishii S."/>
            <person name="Miller J.R."/>
            <person name="Sutton G."/>
            <person name="Suzuki S."/>
            <person name="Methe B."/>
            <person name="Inagaki F."/>
            <person name="Imachi H."/>
        </authorList>
    </citation>
    <scope>NUCLEOTIDE SEQUENCE [LARGE SCALE GENOMIC DNA]</scope>
    <source>
        <strain evidence="3 5">A8p</strain>
        <strain evidence="2 6">MO-MB1</strain>
    </source>
</reference>
<organism evidence="2 6">
    <name type="scientific">Methanobacterium subterraneum</name>
    <dbReference type="NCBI Taxonomy" id="59277"/>
    <lineage>
        <taxon>Archaea</taxon>
        <taxon>Methanobacteriati</taxon>
        <taxon>Methanobacteriota</taxon>
        <taxon>Methanomada group</taxon>
        <taxon>Methanobacteria</taxon>
        <taxon>Methanobacteriales</taxon>
        <taxon>Methanobacteriaceae</taxon>
        <taxon>Methanobacterium</taxon>
    </lineage>
</organism>
<accession>A0A2H4VF71</accession>
<dbReference type="Gene3D" id="3.30.1330.80">
    <property type="entry name" value="Hypothetical protein, similar to alpha- acetolactate decarboxylase, domain 2"/>
    <property type="match status" value="1"/>
</dbReference>
<dbReference type="EMBL" id="CP017766">
    <property type="protein sequence ID" value="AUB56749.1"/>
    <property type="molecule type" value="Genomic_DNA"/>
</dbReference>
<dbReference type="PROSITE" id="PS51742">
    <property type="entry name" value="PPC"/>
    <property type="match status" value="1"/>
</dbReference>
<dbReference type="CDD" id="cd11378">
    <property type="entry name" value="DUF296"/>
    <property type="match status" value="1"/>
</dbReference>
<dbReference type="GeneID" id="35123097"/>
<evidence type="ECO:0000313" key="7">
    <source>
        <dbReference type="Proteomes" id="UP000591058"/>
    </source>
</evidence>
<dbReference type="RefSeq" id="WP_100906710.1">
    <property type="nucleotide sequence ID" value="NZ_CP017766.1"/>
</dbReference>
<dbReference type="AlphaFoldDB" id="A0A2H4VF71"/>
<sequence length="127" mass="13510">MIVKRLHPGQDLKGSLLKIQDSEGLKAGVVLSMVGSLNQAVFRMSDGNNKTIPGPLEIVSATGTIATNGVHLHLAVADKNGTVMGGHLMDGCPIHTTAEICIACPDMVFERVLDPETGYMELEIFPL</sequence>
<dbReference type="Pfam" id="PF03479">
    <property type="entry name" value="PCC"/>
    <property type="match status" value="1"/>
</dbReference>
<dbReference type="EMBL" id="CP017768">
    <property type="protein sequence ID" value="AUB61494.1"/>
    <property type="molecule type" value="Genomic_DNA"/>
</dbReference>
<gene>
    <name evidence="2" type="ORF">BK007_05505</name>
    <name evidence="3" type="ORF">BK009_08030</name>
    <name evidence="4" type="ORF">HG719_00750</name>
</gene>
<dbReference type="KEGG" id="msub:BK009_08030"/>
<accession>A0A2H4VTR2</accession>
<dbReference type="Proteomes" id="UP000232806">
    <property type="component" value="Chromosome"/>
</dbReference>
<evidence type="ECO:0000313" key="4">
    <source>
        <dbReference type="EMBL" id="NMO08362.1"/>
    </source>
</evidence>
<proteinExistence type="predicted"/>
<dbReference type="InterPro" id="IPR005175">
    <property type="entry name" value="PPC_dom"/>
</dbReference>
<keyword evidence="2" id="KW-0238">DNA-binding</keyword>
<dbReference type="PANTHER" id="PTHR34988:SF1">
    <property type="entry name" value="DNA-BINDING PROTEIN"/>
    <property type="match status" value="1"/>
</dbReference>
<reference evidence="4 7" key="2">
    <citation type="submission" date="2020-04" db="EMBL/GenBank/DDBJ databases">
        <title>Draft genome of Methanobacterium subterraneum isolated from animal feces.</title>
        <authorList>
            <person name="Ouboter H.T."/>
            <person name="Berger S."/>
            <person name="Gungor E."/>
            <person name="Jetten M.S.M."/>
            <person name="Welte C.U."/>
        </authorList>
    </citation>
    <scope>NUCLEOTIDE SEQUENCE [LARGE SCALE GENOMIC DNA]</scope>
    <source>
        <strain evidence="4">HO_2020</strain>
    </source>
</reference>
<dbReference type="PANTHER" id="PTHR34988">
    <property type="entry name" value="PROTEIN, PUTATIVE-RELATED"/>
    <property type="match status" value="1"/>
</dbReference>
<dbReference type="Proteomes" id="UP000232631">
    <property type="component" value="Chromosome"/>
</dbReference>
<dbReference type="EMBL" id="JABBYL010000002">
    <property type="protein sequence ID" value="NMO08362.1"/>
    <property type="molecule type" value="Genomic_DNA"/>
</dbReference>
<name>A0A2H4VF71_9EURY</name>
<evidence type="ECO:0000313" key="5">
    <source>
        <dbReference type="Proteomes" id="UP000232631"/>
    </source>
</evidence>